<feature type="compositionally biased region" description="Polar residues" evidence="1">
    <location>
        <begin position="1"/>
        <end position="11"/>
    </location>
</feature>
<dbReference type="InterPro" id="IPR022228">
    <property type="entry name" value="DUF3755"/>
</dbReference>
<proteinExistence type="predicted"/>
<feature type="compositionally biased region" description="Polar residues" evidence="1">
    <location>
        <begin position="32"/>
        <end position="48"/>
    </location>
</feature>
<feature type="compositionally biased region" description="Low complexity" evidence="1">
    <location>
        <begin position="12"/>
        <end position="31"/>
    </location>
</feature>
<dbReference type="PANTHER" id="PTHR14000:SF45">
    <property type="entry name" value="FINGER CCCH DOMAIN PROTEIN, PUTATIVE (DUF3755)-RELATED"/>
    <property type="match status" value="1"/>
</dbReference>
<comment type="caution">
    <text evidence="2">The sequence shown here is derived from an EMBL/GenBank/DDBJ whole genome shotgun (WGS) entry which is preliminary data.</text>
</comment>
<dbReference type="AlphaFoldDB" id="A0A8T2WUZ3"/>
<name>A0A8T2WUZ3_POPDE</name>
<accession>A0A8T2WUZ3</accession>
<evidence type="ECO:0000313" key="3">
    <source>
        <dbReference type="Proteomes" id="UP000807159"/>
    </source>
</evidence>
<keyword evidence="3" id="KW-1185">Reference proteome</keyword>
<feature type="region of interest" description="Disordered" evidence="1">
    <location>
        <begin position="1"/>
        <end position="48"/>
    </location>
</feature>
<sequence length="337" mass="36740">MANPSGTHNQEGNQGPSSFNGSNPNNGNLGQDPSSGSSLKHNPGISNDWTGEEQAILEEGLAKYAMETNVGTLCKDSFAATKQDSPRCCFALQMDDFVLDLELKSYFSGHSCVTCKVLKTQLWERHNDPSAKTSNFMATRPNVTPFATPMMPLDSDEGISYDGESYYLPLAVIGGVTGELLNQNAQTLHQISANLASYQIQENLSLLRQTRDNICKVMNEKDIEGGGGHVWRKTSCCLPKFGPNLLVSNQASVQSSIKATETLITDWIKGVRLESKTDLVLGRRINFSGICSAAHAPLSLQLMDDVPELMKQMPPLPVKLNDDLADTILLPPNLPRQ</sequence>
<gene>
    <name evidence="2" type="ORF">H0E87_028698</name>
</gene>
<protein>
    <submittedName>
        <fullName evidence="2">Uncharacterized protein</fullName>
    </submittedName>
</protein>
<evidence type="ECO:0000313" key="2">
    <source>
        <dbReference type="EMBL" id="KAH8484344.1"/>
    </source>
</evidence>
<dbReference type="Pfam" id="PF12579">
    <property type="entry name" value="DUF3755"/>
    <property type="match status" value="1"/>
</dbReference>
<evidence type="ECO:0000256" key="1">
    <source>
        <dbReference type="SAM" id="MobiDB-lite"/>
    </source>
</evidence>
<reference evidence="2" key="1">
    <citation type="journal article" date="2021" name="J. Hered.">
        <title>Genome Assembly of Salicaceae Populus deltoides (Eastern Cottonwood) I-69 Based on Nanopore Sequencing and Hi-C Technologies.</title>
        <authorList>
            <person name="Bai S."/>
            <person name="Wu H."/>
            <person name="Zhang J."/>
            <person name="Pan Z."/>
            <person name="Zhao W."/>
            <person name="Li Z."/>
            <person name="Tong C."/>
        </authorList>
    </citation>
    <scope>NUCLEOTIDE SEQUENCE</scope>
    <source>
        <tissue evidence="2">Leaf</tissue>
    </source>
</reference>
<dbReference type="Proteomes" id="UP000807159">
    <property type="component" value="Chromosome 17"/>
</dbReference>
<dbReference type="EMBL" id="JACEGQ020000017">
    <property type="protein sequence ID" value="KAH8484344.1"/>
    <property type="molecule type" value="Genomic_DNA"/>
</dbReference>
<dbReference type="PANTHER" id="PTHR14000">
    <property type="entry name" value="FINGER CCCH DOMAIN PROTEIN, PUTATIVE (DUF3755)-RELATED"/>
    <property type="match status" value="1"/>
</dbReference>
<organism evidence="2 3">
    <name type="scientific">Populus deltoides</name>
    <name type="common">Eastern poplar</name>
    <name type="synonym">Eastern cottonwood</name>
    <dbReference type="NCBI Taxonomy" id="3696"/>
    <lineage>
        <taxon>Eukaryota</taxon>
        <taxon>Viridiplantae</taxon>
        <taxon>Streptophyta</taxon>
        <taxon>Embryophyta</taxon>
        <taxon>Tracheophyta</taxon>
        <taxon>Spermatophyta</taxon>
        <taxon>Magnoliopsida</taxon>
        <taxon>eudicotyledons</taxon>
        <taxon>Gunneridae</taxon>
        <taxon>Pentapetalae</taxon>
        <taxon>rosids</taxon>
        <taxon>fabids</taxon>
        <taxon>Malpighiales</taxon>
        <taxon>Salicaceae</taxon>
        <taxon>Saliceae</taxon>
        <taxon>Populus</taxon>
    </lineage>
</organism>